<accession>A0A8H4A1C4</accession>
<reference evidence="1 2" key="1">
    <citation type="journal article" date="2019" name="Environ. Microbiol.">
        <title>At the nexus of three kingdoms: the genome of the mycorrhizal fungus Gigaspora margarita provides insights into plant, endobacterial and fungal interactions.</title>
        <authorList>
            <person name="Venice F."/>
            <person name="Ghignone S."/>
            <person name="Salvioli di Fossalunga A."/>
            <person name="Amselem J."/>
            <person name="Novero M."/>
            <person name="Xianan X."/>
            <person name="Sedzielewska Toro K."/>
            <person name="Morin E."/>
            <person name="Lipzen A."/>
            <person name="Grigoriev I.V."/>
            <person name="Henrissat B."/>
            <person name="Martin F.M."/>
            <person name="Bonfante P."/>
        </authorList>
    </citation>
    <scope>NUCLEOTIDE SEQUENCE [LARGE SCALE GENOMIC DNA]</scope>
    <source>
        <strain evidence="1 2">BEG34</strain>
    </source>
</reference>
<protein>
    <submittedName>
        <fullName evidence="1">Uncharacterized protein</fullName>
    </submittedName>
</protein>
<sequence>MHLDKAGYNISATRSWSWLLEEITVDNTNSLNMIVKWLVRKLNTLRSGGNITAVDYPSDNFSWLKAKEHVNKKLDTFWWLQHSTLSLEYRTHHLDPENNSDCLWYTKLRQTTKHFAIECTLSKEI</sequence>
<evidence type="ECO:0000313" key="2">
    <source>
        <dbReference type="Proteomes" id="UP000439903"/>
    </source>
</evidence>
<comment type="caution">
    <text evidence="1">The sequence shown here is derived from an EMBL/GenBank/DDBJ whole genome shotgun (WGS) entry which is preliminary data.</text>
</comment>
<proteinExistence type="predicted"/>
<keyword evidence="2" id="KW-1185">Reference proteome</keyword>
<dbReference type="EMBL" id="WTPW01002101">
    <property type="protein sequence ID" value="KAF0397178.1"/>
    <property type="molecule type" value="Genomic_DNA"/>
</dbReference>
<organism evidence="1 2">
    <name type="scientific">Gigaspora margarita</name>
    <dbReference type="NCBI Taxonomy" id="4874"/>
    <lineage>
        <taxon>Eukaryota</taxon>
        <taxon>Fungi</taxon>
        <taxon>Fungi incertae sedis</taxon>
        <taxon>Mucoromycota</taxon>
        <taxon>Glomeromycotina</taxon>
        <taxon>Glomeromycetes</taxon>
        <taxon>Diversisporales</taxon>
        <taxon>Gigasporaceae</taxon>
        <taxon>Gigaspora</taxon>
    </lineage>
</organism>
<gene>
    <name evidence="1" type="ORF">F8M41_009989</name>
</gene>
<dbReference type="AlphaFoldDB" id="A0A8H4A1C4"/>
<name>A0A8H4A1C4_GIGMA</name>
<evidence type="ECO:0000313" key="1">
    <source>
        <dbReference type="EMBL" id="KAF0397178.1"/>
    </source>
</evidence>
<dbReference type="Proteomes" id="UP000439903">
    <property type="component" value="Unassembled WGS sequence"/>
</dbReference>